<dbReference type="Proteomes" id="UP000052008">
    <property type="component" value="Unassembled WGS sequence"/>
</dbReference>
<dbReference type="Pfam" id="PF01206">
    <property type="entry name" value="TusA"/>
    <property type="match status" value="1"/>
</dbReference>
<name>A0A0S7WTR5_UNCT6</name>
<comment type="caution">
    <text evidence="3">The sequence shown here is derived from an EMBL/GenBank/DDBJ whole genome shotgun (WGS) entry which is preliminary data.</text>
</comment>
<sequence length="76" mass="8432">MKADATLDAYGLLCPMPIVKTSAKIKELAVGQVLEVIATDEGIKEDMPAWCRATGQEFLGVEEGDGEYRVYVRRKR</sequence>
<dbReference type="EMBL" id="LIZS01000017">
    <property type="protein sequence ID" value="KPJ53515.1"/>
    <property type="molecule type" value="Genomic_DNA"/>
</dbReference>
<dbReference type="CDD" id="cd00291">
    <property type="entry name" value="SirA_YedF_YeeD"/>
    <property type="match status" value="1"/>
</dbReference>
<evidence type="ECO:0000313" key="4">
    <source>
        <dbReference type="Proteomes" id="UP000052008"/>
    </source>
</evidence>
<comment type="similarity">
    <text evidence="1">Belongs to the sulfur carrier protein TusA family.</text>
</comment>
<dbReference type="PROSITE" id="PS01148">
    <property type="entry name" value="UPF0033"/>
    <property type="match status" value="1"/>
</dbReference>
<gene>
    <name evidence="3" type="ORF">AMJ39_04320</name>
</gene>
<dbReference type="AlphaFoldDB" id="A0A0S7WTR5"/>
<proteinExistence type="inferred from homology"/>
<dbReference type="PANTHER" id="PTHR33279">
    <property type="entry name" value="SULFUR CARRIER PROTEIN YEDF-RELATED"/>
    <property type="match status" value="1"/>
</dbReference>
<evidence type="ECO:0000313" key="3">
    <source>
        <dbReference type="EMBL" id="KPJ53515.1"/>
    </source>
</evidence>
<dbReference type="STRING" id="1703770.AMJ39_04320"/>
<dbReference type="InterPro" id="IPR001455">
    <property type="entry name" value="TusA-like"/>
</dbReference>
<dbReference type="PANTHER" id="PTHR33279:SF6">
    <property type="entry name" value="SULFUR CARRIER PROTEIN YEDF-RELATED"/>
    <property type="match status" value="1"/>
</dbReference>
<reference evidence="3 4" key="1">
    <citation type="journal article" date="2015" name="Microbiome">
        <title>Genomic resolution of linkages in carbon, nitrogen, and sulfur cycling among widespread estuary sediment bacteria.</title>
        <authorList>
            <person name="Baker B.J."/>
            <person name="Lazar C.S."/>
            <person name="Teske A.P."/>
            <person name="Dick G.J."/>
        </authorList>
    </citation>
    <scope>NUCLEOTIDE SEQUENCE [LARGE SCALE GENOMIC DNA]</scope>
    <source>
        <strain evidence="3">DG_24</strain>
    </source>
</reference>
<dbReference type="SUPFAM" id="SSF64307">
    <property type="entry name" value="SirA-like"/>
    <property type="match status" value="1"/>
</dbReference>
<feature type="domain" description="UPF0033" evidence="2">
    <location>
        <begin position="7"/>
        <end position="31"/>
    </location>
</feature>
<dbReference type="InterPro" id="IPR036868">
    <property type="entry name" value="TusA-like_sf"/>
</dbReference>
<evidence type="ECO:0000259" key="2">
    <source>
        <dbReference type="PROSITE" id="PS01148"/>
    </source>
</evidence>
<evidence type="ECO:0000256" key="1">
    <source>
        <dbReference type="ARBA" id="ARBA00008984"/>
    </source>
</evidence>
<protein>
    <submittedName>
        <fullName evidence="3">SirA family protein</fullName>
    </submittedName>
</protein>
<accession>A0A0S7WTR5</accession>
<dbReference type="Gene3D" id="3.30.110.40">
    <property type="entry name" value="TusA-like domain"/>
    <property type="match status" value="1"/>
</dbReference>
<organism evidence="3 4">
    <name type="scientific">candidate division TA06 bacterium DG_24</name>
    <dbReference type="NCBI Taxonomy" id="1703770"/>
    <lineage>
        <taxon>Bacteria</taxon>
        <taxon>Bacteria division TA06</taxon>
    </lineage>
</organism>